<dbReference type="InParanoid" id="T0PSH0"/>
<sequence>MHALRNFVLGVLQDASSRQLQHLSETLRLPPMAAKADVVAGILHLIELDRDSALGIFVTWHQTAVAGDDQVIAPTAFANAFVPIPGSTTTDAIEPPTTLFGFELDEELRVVARDVSVLEAAYKDAEVHVHSGRASYEKIKRFLQTLTQVLRAKDIEFRRLLLQKNDALGKDNARLSRTETHTRAQLEFFLGGCTRLRSKHDALVEDIACSTASDDMAAHVLLELYGGEVGLTHVLTRTLEAKCAHLSATCANLDAAHATIASLHAKVYEKNTLVATMQAKWDAAAKDATCAKFQLRKCRKRLRDSNADAATVSYLRYHCLQLQRMVTDLLSVSQIHALALTDAKANFTKSVEKASIAWRVLSYLRFVSNPRLDPSVASVPPQFPMIVPPPRAPQDVREALPVVVVLGMSSLVHQVVLRLSSQFGYAHFDVDDWHKGLIMADPETPEDAADDGERPLDLPRLARTMANMRWCLLHDHAFTADDVRRLIQHGCRVGMVLDFSSLETDPAWRRLPLYTPLHPSMVGLDSVSWPSVDAMVAAVAATWQRRVASSGATIEWDSITCGMNERCAMFAEELGAKMAVVWAAHQKAVADKAAATAAAAAAKKRSNTPAKGRSPTPSKPGRSSPTAAAGKKPPATRSKATPAKPTSPAKPPASRTTTGKVATPKKPLSPPKSPAVKRAR</sequence>
<accession>T0PSH0</accession>
<proteinExistence type="predicted"/>
<evidence type="ECO:0000313" key="3">
    <source>
        <dbReference type="Proteomes" id="UP000030762"/>
    </source>
</evidence>
<dbReference type="EMBL" id="JH767294">
    <property type="protein sequence ID" value="EQC25196.1"/>
    <property type="molecule type" value="Genomic_DNA"/>
</dbReference>
<dbReference type="RefSeq" id="XP_008621367.1">
    <property type="nucleotide sequence ID" value="XM_008623145.1"/>
</dbReference>
<dbReference type="Proteomes" id="UP000030762">
    <property type="component" value="Unassembled WGS sequence"/>
</dbReference>
<organism evidence="2 3">
    <name type="scientific">Saprolegnia diclina (strain VS20)</name>
    <dbReference type="NCBI Taxonomy" id="1156394"/>
    <lineage>
        <taxon>Eukaryota</taxon>
        <taxon>Sar</taxon>
        <taxon>Stramenopiles</taxon>
        <taxon>Oomycota</taxon>
        <taxon>Saprolegniomycetes</taxon>
        <taxon>Saprolegniales</taxon>
        <taxon>Saprolegniaceae</taxon>
        <taxon>Saprolegnia</taxon>
    </lineage>
</organism>
<reference evidence="2 3" key="1">
    <citation type="submission" date="2012-04" db="EMBL/GenBank/DDBJ databases">
        <title>The Genome Sequence of Saprolegnia declina VS20.</title>
        <authorList>
            <consortium name="The Broad Institute Genome Sequencing Platform"/>
            <person name="Russ C."/>
            <person name="Nusbaum C."/>
            <person name="Tyler B."/>
            <person name="van West P."/>
            <person name="Dieguez-Uribeondo J."/>
            <person name="de Bruijn I."/>
            <person name="Tripathy S."/>
            <person name="Jiang R."/>
            <person name="Young S.K."/>
            <person name="Zeng Q."/>
            <person name="Gargeya S."/>
            <person name="Fitzgerald M."/>
            <person name="Haas B."/>
            <person name="Abouelleil A."/>
            <person name="Alvarado L."/>
            <person name="Arachchi H.M."/>
            <person name="Berlin A."/>
            <person name="Chapman S.B."/>
            <person name="Goldberg J."/>
            <person name="Griggs A."/>
            <person name="Gujja S."/>
            <person name="Hansen M."/>
            <person name="Howarth C."/>
            <person name="Imamovic A."/>
            <person name="Larimer J."/>
            <person name="McCowen C."/>
            <person name="Montmayeur A."/>
            <person name="Murphy C."/>
            <person name="Neiman D."/>
            <person name="Pearson M."/>
            <person name="Priest M."/>
            <person name="Roberts A."/>
            <person name="Saif S."/>
            <person name="Shea T."/>
            <person name="Sisk P."/>
            <person name="Sykes S."/>
            <person name="Wortman J."/>
            <person name="Nusbaum C."/>
            <person name="Birren B."/>
        </authorList>
    </citation>
    <scope>NUCLEOTIDE SEQUENCE [LARGE SCALE GENOMIC DNA]</scope>
    <source>
        <strain evidence="2 3">VS20</strain>
    </source>
</reference>
<keyword evidence="3" id="KW-1185">Reference proteome</keyword>
<evidence type="ECO:0000313" key="2">
    <source>
        <dbReference type="EMBL" id="EQC25196.1"/>
    </source>
</evidence>
<dbReference type="OMA" id="WNERCAM"/>
<dbReference type="eggNOG" id="ENOG502S1MI">
    <property type="taxonomic scope" value="Eukaryota"/>
</dbReference>
<dbReference type="STRING" id="1156394.T0PSH0"/>
<evidence type="ECO:0000256" key="1">
    <source>
        <dbReference type="SAM" id="MobiDB-lite"/>
    </source>
</evidence>
<gene>
    <name evidence="2" type="ORF">SDRG_16920</name>
</gene>
<name>T0PSH0_SAPDV</name>
<dbReference type="GeneID" id="19957647"/>
<feature type="compositionally biased region" description="Low complexity" evidence="1">
    <location>
        <begin position="625"/>
        <end position="658"/>
    </location>
</feature>
<dbReference type="AlphaFoldDB" id="T0PSH0"/>
<dbReference type="VEuPathDB" id="FungiDB:SDRG_16920"/>
<feature type="region of interest" description="Disordered" evidence="1">
    <location>
        <begin position="600"/>
        <end position="680"/>
    </location>
</feature>
<protein>
    <submittedName>
        <fullName evidence="2">Uncharacterized protein</fullName>
    </submittedName>
</protein>
<dbReference type="OrthoDB" id="412647at2759"/>